<sequence length="574" mass="63270">MPGPPTPVLDCPLVYLEIRDGASVRAYNSPFSHGAFTLTIEGERQISAELGTLIVLIRKDVQQVVSLRLPVAEGGAQSASDMVTIDNQASRLCISLPGKPQAILVQFGEKRDFNVAVCLLQKAGFRIGDTIPTSLLTNPPIPDTTANYGPLLSSTAAHSLLPLNTPRKPETQHNPQFAAMFNVPYQPSPISAFPDSRALHTQRFVSVPAHPYSVANGIVSTPPTAVHLNPYNMFLGGGDTYSHMARVSSPLGTLFVPDTPSAHSLGQSIESHSFRNSLSPGSWSLPNNMIQSDFRSDSLEQSQVNNPSSQRSIQSLRREATKELKQDRPSQDESQEYRNLMPQPRKLPFESREKDKKASGKSGPQDITPVEAAKDPRTRKTRAPADSSGGTTGDKRKAQATNVPCKRAKGGKRQSNMQDVAIEESGVLPDADQRRSDDATISIPKVRRSKRKPKRNTYKDTQCQTENPPEPNILEGSLETANLDRRSSGHDISPLLVVTDPDALKDLHEATVTLFEEYETELANCEDHTRHAELYLERIWEKRRDFWLKRLQDSKDVQCYCQADGILSPLDAAD</sequence>
<reference evidence="2" key="1">
    <citation type="submission" date="2021-05" db="EMBL/GenBank/DDBJ databases">
        <authorList>
            <person name="Khan N."/>
        </authorList>
    </citation>
    <scope>NUCLEOTIDE SEQUENCE</scope>
</reference>
<name>A0A8J2IX58_FUSEQ</name>
<evidence type="ECO:0000256" key="1">
    <source>
        <dbReference type="SAM" id="MobiDB-lite"/>
    </source>
</evidence>
<evidence type="ECO:0000313" key="2">
    <source>
        <dbReference type="EMBL" id="CAG7564870.1"/>
    </source>
</evidence>
<gene>
    <name evidence="2" type="ORF">FEQUK3_LOCUS10585</name>
</gene>
<dbReference type="AlphaFoldDB" id="A0A8J2IX58"/>
<accession>A0A8J2IX58</accession>
<feature type="compositionally biased region" description="Basic and acidic residues" evidence="1">
    <location>
        <begin position="319"/>
        <end position="331"/>
    </location>
</feature>
<dbReference type="EMBL" id="CAJSTJ010000173">
    <property type="protein sequence ID" value="CAG7564870.1"/>
    <property type="molecule type" value="Genomic_DNA"/>
</dbReference>
<proteinExistence type="predicted"/>
<evidence type="ECO:0000313" key="3">
    <source>
        <dbReference type="Proteomes" id="UP000693738"/>
    </source>
</evidence>
<feature type="compositionally biased region" description="Basic and acidic residues" evidence="1">
    <location>
        <begin position="347"/>
        <end position="358"/>
    </location>
</feature>
<comment type="caution">
    <text evidence="2">The sequence shown here is derived from an EMBL/GenBank/DDBJ whole genome shotgun (WGS) entry which is preliminary data.</text>
</comment>
<feature type="region of interest" description="Disordered" evidence="1">
    <location>
        <begin position="319"/>
        <end position="475"/>
    </location>
</feature>
<organism evidence="2 3">
    <name type="scientific">Fusarium equiseti</name>
    <name type="common">Fusarium scirpi</name>
    <dbReference type="NCBI Taxonomy" id="61235"/>
    <lineage>
        <taxon>Eukaryota</taxon>
        <taxon>Fungi</taxon>
        <taxon>Dikarya</taxon>
        <taxon>Ascomycota</taxon>
        <taxon>Pezizomycotina</taxon>
        <taxon>Sordariomycetes</taxon>
        <taxon>Hypocreomycetidae</taxon>
        <taxon>Hypocreales</taxon>
        <taxon>Nectriaceae</taxon>
        <taxon>Fusarium</taxon>
        <taxon>Fusarium incarnatum-equiseti species complex</taxon>
    </lineage>
</organism>
<feature type="compositionally biased region" description="Basic residues" evidence="1">
    <location>
        <begin position="445"/>
        <end position="456"/>
    </location>
</feature>
<dbReference type="Proteomes" id="UP000693738">
    <property type="component" value="Unassembled WGS sequence"/>
</dbReference>
<protein>
    <submittedName>
        <fullName evidence="2">Uncharacterized protein</fullName>
    </submittedName>
</protein>